<dbReference type="AlphaFoldDB" id="A0AAE3NZ43"/>
<proteinExistence type="predicted"/>
<evidence type="ECO:0000313" key="2">
    <source>
        <dbReference type="Proteomes" id="UP001220964"/>
    </source>
</evidence>
<dbReference type="EMBL" id="JARGYC010000089">
    <property type="protein sequence ID" value="MDF0603362.1"/>
    <property type="molecule type" value="Genomic_DNA"/>
</dbReference>
<sequence>MKYDKDILLKTAYEFAWENTQTGAWQNGSECKVMDRRHSWVPPENVPAPGLPNARQIAYIPKPALWDDDAREDGMQMPRDDEWKMPDAWREIDGGADGKF</sequence>
<protein>
    <submittedName>
        <fullName evidence="1">Uncharacterized protein</fullName>
    </submittedName>
</protein>
<keyword evidence="2" id="KW-1185">Reference proteome</keyword>
<gene>
    <name evidence="1" type="ORF">P1J78_21755</name>
</gene>
<evidence type="ECO:0000313" key="1">
    <source>
        <dbReference type="EMBL" id="MDF0603362.1"/>
    </source>
</evidence>
<organism evidence="1 2">
    <name type="scientific">Psychromarinibacter sediminicola</name>
    <dbReference type="NCBI Taxonomy" id="3033385"/>
    <lineage>
        <taxon>Bacteria</taxon>
        <taxon>Pseudomonadati</taxon>
        <taxon>Pseudomonadota</taxon>
        <taxon>Alphaproteobacteria</taxon>
        <taxon>Rhodobacterales</taxon>
        <taxon>Paracoccaceae</taxon>
        <taxon>Psychromarinibacter</taxon>
    </lineage>
</organism>
<name>A0AAE3NZ43_9RHOB</name>
<comment type="caution">
    <text evidence="1">The sequence shown here is derived from an EMBL/GenBank/DDBJ whole genome shotgun (WGS) entry which is preliminary data.</text>
</comment>
<dbReference type="Proteomes" id="UP001220964">
    <property type="component" value="Unassembled WGS sequence"/>
</dbReference>
<accession>A0AAE3NZ43</accession>
<dbReference type="RefSeq" id="WP_275569485.1">
    <property type="nucleotide sequence ID" value="NZ_JARGYC010000089.1"/>
</dbReference>
<reference evidence="1" key="1">
    <citation type="submission" date="2023-03" db="EMBL/GenBank/DDBJ databases">
        <title>Multiphase analysis and comparison of six strains from genera Psychromarinibacter, Lutimaribacter, and Maritimibacter, including a novel species: Psychromarinibacter sediminicola sp. nov.</title>
        <authorList>
            <person name="Wang Y.-H."/>
            <person name="Ye M.-Q."/>
            <person name="Du Z.-J."/>
        </authorList>
    </citation>
    <scope>NUCLEOTIDE SEQUENCE</scope>
    <source>
        <strain evidence="1">C21-152</strain>
    </source>
</reference>